<keyword evidence="1" id="KW-0233">DNA recombination</keyword>
<gene>
    <name evidence="4" type="ORF">DDE18_07785</name>
</gene>
<feature type="domain" description="Tyr recombinase" evidence="3">
    <location>
        <begin position="87"/>
        <end position="167"/>
    </location>
</feature>
<accession>A0A2T8FBV5</accession>
<evidence type="ECO:0000256" key="1">
    <source>
        <dbReference type="ARBA" id="ARBA00023172"/>
    </source>
</evidence>
<evidence type="ECO:0000313" key="4">
    <source>
        <dbReference type="EMBL" id="PVG83198.1"/>
    </source>
</evidence>
<dbReference type="GO" id="GO:0015074">
    <property type="term" value="P:DNA integration"/>
    <property type="evidence" value="ECO:0007669"/>
    <property type="project" value="InterPro"/>
</dbReference>
<evidence type="ECO:0000259" key="3">
    <source>
        <dbReference type="Pfam" id="PF00589"/>
    </source>
</evidence>
<dbReference type="InterPro" id="IPR002104">
    <property type="entry name" value="Integrase_catalytic"/>
</dbReference>
<feature type="region of interest" description="Disordered" evidence="2">
    <location>
        <begin position="38"/>
        <end position="90"/>
    </location>
</feature>
<keyword evidence="5" id="KW-1185">Reference proteome</keyword>
<organism evidence="4 5">
    <name type="scientific">Nocardioides gansuensis</name>
    <dbReference type="NCBI Taxonomy" id="2138300"/>
    <lineage>
        <taxon>Bacteria</taxon>
        <taxon>Bacillati</taxon>
        <taxon>Actinomycetota</taxon>
        <taxon>Actinomycetes</taxon>
        <taxon>Propionibacteriales</taxon>
        <taxon>Nocardioidaceae</taxon>
        <taxon>Nocardioides</taxon>
    </lineage>
</organism>
<dbReference type="GO" id="GO:0006310">
    <property type="term" value="P:DNA recombination"/>
    <property type="evidence" value="ECO:0007669"/>
    <property type="project" value="UniProtKB-KW"/>
</dbReference>
<dbReference type="SUPFAM" id="SSF56349">
    <property type="entry name" value="DNA breaking-rejoining enzymes"/>
    <property type="match status" value="1"/>
</dbReference>
<sequence>MDPGNKGEDGAADGHRHDLCVAARDGVPALEGVRAGVGRGSRVRSARPRWRCRRTRGRPRPPGRPACDVAGVREQPELDDRHRHGEQGRREHHAVFLTRNGTWHPVDNIEHRWRSVQADTGYDWVTPHTFRKTVATLIDRLVDSGTAARILGHTSDAITREFYIEKNRSTSNVTHVVQSFAGTTSPPSVD</sequence>
<dbReference type="EMBL" id="QDGZ01000003">
    <property type="protein sequence ID" value="PVG83198.1"/>
    <property type="molecule type" value="Genomic_DNA"/>
</dbReference>
<protein>
    <recommendedName>
        <fullName evidence="3">Tyr recombinase domain-containing protein</fullName>
    </recommendedName>
</protein>
<evidence type="ECO:0000256" key="2">
    <source>
        <dbReference type="SAM" id="MobiDB-lite"/>
    </source>
</evidence>
<dbReference type="Proteomes" id="UP000246018">
    <property type="component" value="Unassembled WGS sequence"/>
</dbReference>
<comment type="caution">
    <text evidence="4">The sequence shown here is derived from an EMBL/GenBank/DDBJ whole genome shotgun (WGS) entry which is preliminary data.</text>
</comment>
<dbReference type="Pfam" id="PF00589">
    <property type="entry name" value="Phage_integrase"/>
    <property type="match status" value="1"/>
</dbReference>
<reference evidence="4 5" key="1">
    <citation type="submission" date="2018-04" db="EMBL/GenBank/DDBJ databases">
        <title>Genome of Nocardioides gansuensis WSJ-1.</title>
        <authorList>
            <person name="Wu S."/>
            <person name="Wang G."/>
        </authorList>
    </citation>
    <scope>NUCLEOTIDE SEQUENCE [LARGE SCALE GENOMIC DNA]</scope>
    <source>
        <strain evidence="4 5">WSJ-1</strain>
    </source>
</reference>
<feature type="compositionally biased region" description="Basic residues" evidence="2">
    <location>
        <begin position="41"/>
        <end position="61"/>
    </location>
</feature>
<dbReference type="InterPro" id="IPR013762">
    <property type="entry name" value="Integrase-like_cat_sf"/>
</dbReference>
<feature type="compositionally biased region" description="Basic and acidic residues" evidence="2">
    <location>
        <begin position="74"/>
        <end position="89"/>
    </location>
</feature>
<dbReference type="GO" id="GO:0003677">
    <property type="term" value="F:DNA binding"/>
    <property type="evidence" value="ECO:0007669"/>
    <property type="project" value="InterPro"/>
</dbReference>
<dbReference type="InterPro" id="IPR011010">
    <property type="entry name" value="DNA_brk_join_enz"/>
</dbReference>
<dbReference type="AlphaFoldDB" id="A0A2T8FBV5"/>
<evidence type="ECO:0000313" key="5">
    <source>
        <dbReference type="Proteomes" id="UP000246018"/>
    </source>
</evidence>
<name>A0A2T8FBV5_9ACTN</name>
<dbReference type="OrthoDB" id="4326943at2"/>
<proteinExistence type="predicted"/>
<dbReference type="Gene3D" id="1.10.443.10">
    <property type="entry name" value="Intergrase catalytic core"/>
    <property type="match status" value="1"/>
</dbReference>